<dbReference type="SFLD" id="SFLDS00003">
    <property type="entry name" value="Haloacid_Dehalogenase"/>
    <property type="match status" value="1"/>
</dbReference>
<dbReference type="PANTHER" id="PTHR10000:SF53">
    <property type="entry name" value="5-AMINO-6-(5-PHOSPHO-D-RIBITYLAMINO)URACIL PHOSPHATASE YBJI-RELATED"/>
    <property type="match status" value="1"/>
</dbReference>
<protein>
    <recommendedName>
        <fullName evidence="3">HAD family hydrolase</fullName>
    </recommendedName>
</protein>
<dbReference type="InterPro" id="IPR023214">
    <property type="entry name" value="HAD_sf"/>
</dbReference>
<dbReference type="GO" id="GO:0000287">
    <property type="term" value="F:magnesium ion binding"/>
    <property type="evidence" value="ECO:0007669"/>
    <property type="project" value="TreeGrafter"/>
</dbReference>
<dbReference type="OrthoDB" id="9814970at2"/>
<dbReference type="Pfam" id="PF08282">
    <property type="entry name" value="Hydrolase_3"/>
    <property type="match status" value="1"/>
</dbReference>
<dbReference type="InterPro" id="IPR036412">
    <property type="entry name" value="HAD-like_sf"/>
</dbReference>
<dbReference type="NCBIfam" id="TIGR01484">
    <property type="entry name" value="HAD-SF-IIB"/>
    <property type="match status" value="1"/>
</dbReference>
<dbReference type="RefSeq" id="WP_074751490.1">
    <property type="nucleotide sequence ID" value="NZ_FOTJ01000011.1"/>
</dbReference>
<dbReference type="CDD" id="cd07518">
    <property type="entry name" value="HAD_YbiV-Like"/>
    <property type="match status" value="1"/>
</dbReference>
<evidence type="ECO:0008006" key="3">
    <source>
        <dbReference type="Google" id="ProtNLM"/>
    </source>
</evidence>
<dbReference type="Gene3D" id="3.30.1240.10">
    <property type="match status" value="1"/>
</dbReference>
<organism evidence="1 2">
    <name type="scientific">Lactococcus garvieae</name>
    <dbReference type="NCBI Taxonomy" id="1363"/>
    <lineage>
        <taxon>Bacteria</taxon>
        <taxon>Bacillati</taxon>
        <taxon>Bacillota</taxon>
        <taxon>Bacilli</taxon>
        <taxon>Lactobacillales</taxon>
        <taxon>Streptococcaceae</taxon>
        <taxon>Lactococcus</taxon>
    </lineage>
</organism>
<reference evidence="1 2" key="1">
    <citation type="submission" date="2016-10" db="EMBL/GenBank/DDBJ databases">
        <authorList>
            <person name="de Groot N.N."/>
        </authorList>
    </citation>
    <scope>NUCLEOTIDE SEQUENCE [LARGE SCALE GENOMIC DNA]</scope>
    <source>
        <strain evidence="1 2">M79</strain>
    </source>
</reference>
<dbReference type="Gene3D" id="3.40.50.1000">
    <property type="entry name" value="HAD superfamily/HAD-like"/>
    <property type="match status" value="1"/>
</dbReference>
<dbReference type="InterPro" id="IPR000150">
    <property type="entry name" value="Cof"/>
</dbReference>
<dbReference type="EMBL" id="FOTJ01000011">
    <property type="protein sequence ID" value="SFL46717.1"/>
    <property type="molecule type" value="Genomic_DNA"/>
</dbReference>
<dbReference type="AlphaFoldDB" id="A0A1I4HY25"/>
<dbReference type="GO" id="GO:0016791">
    <property type="term" value="F:phosphatase activity"/>
    <property type="evidence" value="ECO:0007669"/>
    <property type="project" value="UniProtKB-ARBA"/>
</dbReference>
<evidence type="ECO:0000313" key="1">
    <source>
        <dbReference type="EMBL" id="SFL46717.1"/>
    </source>
</evidence>
<dbReference type="GO" id="GO:0005829">
    <property type="term" value="C:cytosol"/>
    <property type="evidence" value="ECO:0007669"/>
    <property type="project" value="TreeGrafter"/>
</dbReference>
<name>A0A1I4HY25_9LACT</name>
<dbReference type="SUPFAM" id="SSF56784">
    <property type="entry name" value="HAD-like"/>
    <property type="match status" value="1"/>
</dbReference>
<dbReference type="InterPro" id="IPR006379">
    <property type="entry name" value="HAD-SF_hydro_IIB"/>
</dbReference>
<accession>A0A1I4HY25</accession>
<proteinExistence type="predicted"/>
<dbReference type="PANTHER" id="PTHR10000">
    <property type="entry name" value="PHOSPHOSERINE PHOSPHATASE"/>
    <property type="match status" value="1"/>
</dbReference>
<gene>
    <name evidence="1" type="ORF">SAMN05216438_11134</name>
</gene>
<evidence type="ECO:0000313" key="2">
    <source>
        <dbReference type="Proteomes" id="UP000181969"/>
    </source>
</evidence>
<dbReference type="Proteomes" id="UP000181969">
    <property type="component" value="Unassembled WGS sequence"/>
</dbReference>
<dbReference type="SFLD" id="SFLDG01144">
    <property type="entry name" value="C2.B.4:_PGP_Like"/>
    <property type="match status" value="1"/>
</dbReference>
<sequence length="262" mass="29038">MITAIATDMDGTFLDEKSTYDKKYFSTLQQKMKAKGIRFIVASGNQYFKLKSYFSDTKDIIFISENGGIITINDEMEMVASFDTQEVSQVLELLEDLKIPVVVCGAKSAYTLEGVSEEFETFAHKYYEKLELLSSFDKLPEDTVVKFATIIPEEELATVTATLNRRFKKGIKAVTSGNIYLDIVLDGSNKGAALERVLQELALSPQHLAAFGDANNDLEMLQMAGYSYAVANANAQAKAKAKKVIGSNREKAVLAEMDKIMQ</sequence>
<dbReference type="SFLD" id="SFLDG01140">
    <property type="entry name" value="C2.B:_Phosphomannomutase_and_P"/>
    <property type="match status" value="1"/>
</dbReference>
<dbReference type="NCBIfam" id="TIGR00099">
    <property type="entry name" value="Cof-subfamily"/>
    <property type="match status" value="1"/>
</dbReference>